<dbReference type="AlphaFoldDB" id="A0A916Y570"/>
<dbReference type="InterPro" id="IPR001387">
    <property type="entry name" value="Cro/C1-type_HTH"/>
</dbReference>
<name>A0A916Y570_9HYPH</name>
<dbReference type="CDD" id="cd00093">
    <property type="entry name" value="HTH_XRE"/>
    <property type="match status" value="1"/>
</dbReference>
<dbReference type="Pfam" id="PF01381">
    <property type="entry name" value="HTH_3"/>
    <property type="match status" value="1"/>
</dbReference>
<evidence type="ECO:0000313" key="2">
    <source>
        <dbReference type="EMBL" id="GGD31180.1"/>
    </source>
</evidence>
<dbReference type="PROSITE" id="PS50943">
    <property type="entry name" value="HTH_CROC1"/>
    <property type="match status" value="1"/>
</dbReference>
<dbReference type="SUPFAM" id="SSF47413">
    <property type="entry name" value="lambda repressor-like DNA-binding domains"/>
    <property type="match status" value="1"/>
</dbReference>
<keyword evidence="3" id="KW-1185">Reference proteome</keyword>
<protein>
    <recommendedName>
        <fullName evidence="1">HTH cro/C1-type domain-containing protein</fullName>
    </recommendedName>
</protein>
<feature type="domain" description="HTH cro/C1-type" evidence="1">
    <location>
        <begin position="22"/>
        <end position="74"/>
    </location>
</feature>
<evidence type="ECO:0000313" key="3">
    <source>
        <dbReference type="Proteomes" id="UP000613160"/>
    </source>
</evidence>
<proteinExistence type="predicted"/>
<dbReference type="Proteomes" id="UP000613160">
    <property type="component" value="Unassembled WGS sequence"/>
</dbReference>
<dbReference type="GO" id="GO:0003677">
    <property type="term" value="F:DNA binding"/>
    <property type="evidence" value="ECO:0007669"/>
    <property type="project" value="InterPro"/>
</dbReference>
<evidence type="ECO:0000259" key="1">
    <source>
        <dbReference type="PROSITE" id="PS50943"/>
    </source>
</evidence>
<accession>A0A916Y570</accession>
<gene>
    <name evidence="2" type="ORF">GCM10011335_37760</name>
</gene>
<comment type="caution">
    <text evidence="2">The sequence shown here is derived from an EMBL/GenBank/DDBJ whole genome shotgun (WGS) entry which is preliminary data.</text>
</comment>
<dbReference type="RefSeq" id="WP_188853658.1">
    <property type="nucleotide sequence ID" value="NZ_BMJJ01000010.1"/>
</dbReference>
<reference evidence="2" key="1">
    <citation type="journal article" date="2014" name="Int. J. Syst. Evol. Microbiol.">
        <title>Complete genome sequence of Corynebacterium casei LMG S-19264T (=DSM 44701T), isolated from a smear-ripened cheese.</title>
        <authorList>
            <consortium name="US DOE Joint Genome Institute (JGI-PGF)"/>
            <person name="Walter F."/>
            <person name="Albersmeier A."/>
            <person name="Kalinowski J."/>
            <person name="Ruckert C."/>
        </authorList>
    </citation>
    <scope>NUCLEOTIDE SEQUENCE</scope>
    <source>
        <strain evidence="2">CGMCC 1.15493</strain>
    </source>
</reference>
<sequence length="75" mass="7868">MTTPQLPEAVVAMIAEGFTTAKAYRQFAGLPIQYVSARSGIPVSRLVGIESGVSASDEEIQAIGKALRLPHGILS</sequence>
<dbReference type="EMBL" id="BMJJ01000010">
    <property type="protein sequence ID" value="GGD31180.1"/>
    <property type="molecule type" value="Genomic_DNA"/>
</dbReference>
<dbReference type="InterPro" id="IPR010982">
    <property type="entry name" value="Lambda_DNA-bd_dom_sf"/>
</dbReference>
<reference evidence="2" key="2">
    <citation type="submission" date="2020-09" db="EMBL/GenBank/DDBJ databases">
        <authorList>
            <person name="Sun Q."/>
            <person name="Zhou Y."/>
        </authorList>
    </citation>
    <scope>NUCLEOTIDE SEQUENCE</scope>
    <source>
        <strain evidence="2">CGMCC 1.15493</strain>
    </source>
</reference>
<organism evidence="2 3">
    <name type="scientific">Aureimonas glaciei</name>
    <dbReference type="NCBI Taxonomy" id="1776957"/>
    <lineage>
        <taxon>Bacteria</taxon>
        <taxon>Pseudomonadati</taxon>
        <taxon>Pseudomonadota</taxon>
        <taxon>Alphaproteobacteria</taxon>
        <taxon>Hyphomicrobiales</taxon>
        <taxon>Aurantimonadaceae</taxon>
        <taxon>Aureimonas</taxon>
    </lineage>
</organism>